<dbReference type="CDD" id="cd06261">
    <property type="entry name" value="TM_PBP2"/>
    <property type="match status" value="1"/>
</dbReference>
<dbReference type="Gene3D" id="1.10.3720.10">
    <property type="entry name" value="MetI-like"/>
    <property type="match status" value="1"/>
</dbReference>
<gene>
    <name evidence="9" type="ORF">IJ22_36720</name>
</gene>
<protein>
    <submittedName>
        <fullName evidence="9">Sugar ABC transporter permease</fullName>
    </submittedName>
</protein>
<keyword evidence="4 7" id="KW-0812">Transmembrane</keyword>
<keyword evidence="2 7" id="KW-0813">Transport</keyword>
<keyword evidence="5 7" id="KW-1133">Transmembrane helix</keyword>
<dbReference type="GO" id="GO:0005886">
    <property type="term" value="C:plasma membrane"/>
    <property type="evidence" value="ECO:0007669"/>
    <property type="project" value="UniProtKB-SubCell"/>
</dbReference>
<feature type="transmembrane region" description="Helical" evidence="7">
    <location>
        <begin position="106"/>
        <end position="127"/>
    </location>
</feature>
<dbReference type="Pfam" id="PF00528">
    <property type="entry name" value="BPD_transp_1"/>
    <property type="match status" value="1"/>
</dbReference>
<accession>A0A0U2WF97</accession>
<evidence type="ECO:0000256" key="3">
    <source>
        <dbReference type="ARBA" id="ARBA00022475"/>
    </source>
</evidence>
<dbReference type="OrthoDB" id="9771544at2"/>
<dbReference type="PROSITE" id="PS50928">
    <property type="entry name" value="ABC_TM1"/>
    <property type="match status" value="1"/>
</dbReference>
<dbReference type="KEGG" id="pnp:IJ22_36720"/>
<dbReference type="PANTHER" id="PTHR43744">
    <property type="entry name" value="ABC TRANSPORTER PERMEASE PROTEIN MG189-RELATED-RELATED"/>
    <property type="match status" value="1"/>
</dbReference>
<evidence type="ECO:0000313" key="10">
    <source>
        <dbReference type="Proteomes" id="UP000061660"/>
    </source>
</evidence>
<feature type="transmembrane region" description="Helical" evidence="7">
    <location>
        <begin position="12"/>
        <end position="35"/>
    </location>
</feature>
<organism evidence="9 10">
    <name type="scientific">Paenibacillus naphthalenovorans</name>
    <dbReference type="NCBI Taxonomy" id="162209"/>
    <lineage>
        <taxon>Bacteria</taxon>
        <taxon>Bacillati</taxon>
        <taxon>Bacillota</taxon>
        <taxon>Bacilli</taxon>
        <taxon>Bacillales</taxon>
        <taxon>Paenibacillaceae</taxon>
        <taxon>Paenibacillus</taxon>
    </lineage>
</organism>
<evidence type="ECO:0000256" key="4">
    <source>
        <dbReference type="ARBA" id="ARBA00022692"/>
    </source>
</evidence>
<dbReference type="AlphaFoldDB" id="A0A0U2WF97"/>
<evidence type="ECO:0000256" key="2">
    <source>
        <dbReference type="ARBA" id="ARBA00022448"/>
    </source>
</evidence>
<dbReference type="SUPFAM" id="SSF161098">
    <property type="entry name" value="MetI-like"/>
    <property type="match status" value="1"/>
</dbReference>
<reference evidence="9 10" key="2">
    <citation type="journal article" date="2016" name="Genome Announc.">
        <title>Complete Genome Sequences of Two Interactive Moderate Thermophiles, Paenibacillus napthalenovorans 32O-Y and Paenibacillus sp. 32O-W.</title>
        <authorList>
            <person name="Butler R.R.III."/>
            <person name="Wang J."/>
            <person name="Stark B.C."/>
            <person name="Pombert J.F."/>
        </authorList>
    </citation>
    <scope>NUCLEOTIDE SEQUENCE [LARGE SCALE GENOMIC DNA]</scope>
    <source>
        <strain evidence="9 10">32O-Y</strain>
    </source>
</reference>
<dbReference type="EMBL" id="CP013652">
    <property type="protein sequence ID" value="ALS24010.1"/>
    <property type="molecule type" value="Genomic_DNA"/>
</dbReference>
<dbReference type="GO" id="GO:0055085">
    <property type="term" value="P:transmembrane transport"/>
    <property type="evidence" value="ECO:0007669"/>
    <property type="project" value="InterPro"/>
</dbReference>
<feature type="transmembrane region" description="Helical" evidence="7">
    <location>
        <begin position="236"/>
        <end position="261"/>
    </location>
</feature>
<sequence>MIRTVRLQNILAGSVLMLGSIVMLIPFIWMILTAFKTAPELNQWPPSMWPQQWNLHNFAEVFSKVEIPLYLRNSLGMALISAASIVFTSTLSGYIFAKFRFKGKNFLFALVLATAIVPFEIYMIPLYLQMKELDLINTFQSLFIPYLIMSFGIFFMRQNIIQQIPDEIIESARVEGASEWGIFVRIIVPLCKSPMSALAIFAYIEAWNAFVWPLLVMGKKTYYTMELGLAMLQSSFGIELNIISAGAVISVLPIFIVFIFLRRYIIESVSMTGLK</sequence>
<keyword evidence="10" id="KW-1185">Reference proteome</keyword>
<reference evidence="10" key="1">
    <citation type="submission" date="2015-12" db="EMBL/GenBank/DDBJ databases">
        <title>Complete genome sequences of two moderately thermophilic Paenibacillus species.</title>
        <authorList>
            <person name="Butler R.III."/>
            <person name="Wang J."/>
            <person name="Stark B.C."/>
            <person name="Pombert J.-F."/>
        </authorList>
    </citation>
    <scope>NUCLEOTIDE SEQUENCE [LARGE SCALE GENOMIC DNA]</scope>
    <source>
        <strain evidence="10">32O-Y</strain>
    </source>
</reference>
<evidence type="ECO:0000259" key="8">
    <source>
        <dbReference type="PROSITE" id="PS50928"/>
    </source>
</evidence>
<comment type="similarity">
    <text evidence="7">Belongs to the binding-protein-dependent transport system permease family.</text>
</comment>
<name>A0A0U2WF97_9BACL</name>
<evidence type="ECO:0000313" key="9">
    <source>
        <dbReference type="EMBL" id="ALS24010.1"/>
    </source>
</evidence>
<dbReference type="InterPro" id="IPR035906">
    <property type="entry name" value="MetI-like_sf"/>
</dbReference>
<dbReference type="Proteomes" id="UP000061660">
    <property type="component" value="Chromosome"/>
</dbReference>
<proteinExistence type="inferred from homology"/>
<feature type="transmembrane region" description="Helical" evidence="7">
    <location>
        <begin position="195"/>
        <end position="216"/>
    </location>
</feature>
<feature type="transmembrane region" description="Helical" evidence="7">
    <location>
        <begin position="75"/>
        <end position="97"/>
    </location>
</feature>
<comment type="subcellular location">
    <subcellularLocation>
        <location evidence="1 7">Cell membrane</location>
        <topology evidence="1 7">Multi-pass membrane protein</topology>
    </subcellularLocation>
</comment>
<feature type="domain" description="ABC transmembrane type-1" evidence="8">
    <location>
        <begin position="71"/>
        <end position="261"/>
    </location>
</feature>
<feature type="transmembrane region" description="Helical" evidence="7">
    <location>
        <begin position="139"/>
        <end position="156"/>
    </location>
</feature>
<keyword evidence="3" id="KW-1003">Cell membrane</keyword>
<dbReference type="PANTHER" id="PTHR43744:SF12">
    <property type="entry name" value="ABC TRANSPORTER PERMEASE PROTEIN MG189-RELATED"/>
    <property type="match status" value="1"/>
</dbReference>
<dbReference type="InterPro" id="IPR000515">
    <property type="entry name" value="MetI-like"/>
</dbReference>
<keyword evidence="6 7" id="KW-0472">Membrane</keyword>
<evidence type="ECO:0000256" key="1">
    <source>
        <dbReference type="ARBA" id="ARBA00004651"/>
    </source>
</evidence>
<dbReference type="PATRIC" id="fig|162209.4.peg.3910"/>
<dbReference type="RefSeq" id="WP_062409795.1">
    <property type="nucleotide sequence ID" value="NZ_CP013652.1"/>
</dbReference>
<evidence type="ECO:0000256" key="7">
    <source>
        <dbReference type="RuleBase" id="RU363032"/>
    </source>
</evidence>
<evidence type="ECO:0000256" key="6">
    <source>
        <dbReference type="ARBA" id="ARBA00023136"/>
    </source>
</evidence>
<evidence type="ECO:0000256" key="5">
    <source>
        <dbReference type="ARBA" id="ARBA00022989"/>
    </source>
</evidence>
<dbReference type="STRING" id="162209.IJ22_36720"/>